<dbReference type="Gene3D" id="3.40.190.10">
    <property type="entry name" value="Periplasmic binding protein-like II"/>
    <property type="match status" value="2"/>
</dbReference>
<proteinExistence type="inferred from homology"/>
<dbReference type="GO" id="GO:0006865">
    <property type="term" value="P:amino acid transport"/>
    <property type="evidence" value="ECO:0007669"/>
    <property type="project" value="TreeGrafter"/>
</dbReference>
<dbReference type="GO" id="GO:0005576">
    <property type="term" value="C:extracellular region"/>
    <property type="evidence" value="ECO:0007669"/>
    <property type="project" value="TreeGrafter"/>
</dbReference>
<accession>A0A1G6NNQ4</accession>
<comment type="similarity">
    <text evidence="1">Belongs to the bacterial solute-binding protein 3 family.</text>
</comment>
<dbReference type="InterPro" id="IPR051455">
    <property type="entry name" value="Bact_solute-bind_prot3"/>
</dbReference>
<feature type="domain" description="Solute-binding protein family 3/N-terminal" evidence="4">
    <location>
        <begin position="77"/>
        <end position="309"/>
    </location>
</feature>
<dbReference type="STRING" id="1045774.SAMN05421872_103305"/>
<evidence type="ECO:0000313" key="5">
    <source>
        <dbReference type="EMBL" id="SDC68896.1"/>
    </source>
</evidence>
<dbReference type="PANTHER" id="PTHR30085">
    <property type="entry name" value="AMINO ACID ABC TRANSPORTER PERMEASE"/>
    <property type="match status" value="1"/>
</dbReference>
<name>A0A1G6NNQ4_9ACTN</name>
<evidence type="ECO:0000256" key="2">
    <source>
        <dbReference type="ARBA" id="ARBA00022448"/>
    </source>
</evidence>
<protein>
    <submittedName>
        <fullName evidence="5">Polar amino acid transport system substrate-binding protein</fullName>
    </submittedName>
</protein>
<keyword evidence="6" id="KW-1185">Reference proteome</keyword>
<dbReference type="Proteomes" id="UP000199034">
    <property type="component" value="Unassembled WGS sequence"/>
</dbReference>
<dbReference type="SMART" id="SM00062">
    <property type="entry name" value="PBPb"/>
    <property type="match status" value="1"/>
</dbReference>
<dbReference type="Pfam" id="PF00497">
    <property type="entry name" value="SBP_bac_3"/>
    <property type="match status" value="1"/>
</dbReference>
<dbReference type="SUPFAM" id="SSF53850">
    <property type="entry name" value="Periplasmic binding protein-like II"/>
    <property type="match status" value="1"/>
</dbReference>
<dbReference type="OrthoDB" id="9807888at2"/>
<dbReference type="InterPro" id="IPR001638">
    <property type="entry name" value="Solute-binding_3/MltF_N"/>
</dbReference>
<dbReference type="PANTHER" id="PTHR30085:SF6">
    <property type="entry name" value="ABC TRANSPORTER GLUTAMINE-BINDING PROTEIN GLNH"/>
    <property type="match status" value="1"/>
</dbReference>
<dbReference type="CDD" id="cd13690">
    <property type="entry name" value="PBP2_GluB"/>
    <property type="match status" value="1"/>
</dbReference>
<keyword evidence="3" id="KW-0732">Signal</keyword>
<evidence type="ECO:0000259" key="4">
    <source>
        <dbReference type="SMART" id="SM00062"/>
    </source>
</evidence>
<dbReference type="PROSITE" id="PS51257">
    <property type="entry name" value="PROKAR_LIPOPROTEIN"/>
    <property type="match status" value="1"/>
</dbReference>
<organism evidence="5 6">
    <name type="scientific">Nocardioides lianchengensis</name>
    <dbReference type="NCBI Taxonomy" id="1045774"/>
    <lineage>
        <taxon>Bacteria</taxon>
        <taxon>Bacillati</taxon>
        <taxon>Actinomycetota</taxon>
        <taxon>Actinomycetes</taxon>
        <taxon>Propionibacteriales</taxon>
        <taxon>Nocardioidaceae</taxon>
        <taxon>Nocardioides</taxon>
    </lineage>
</organism>
<dbReference type="RefSeq" id="WP_090853022.1">
    <property type="nucleotide sequence ID" value="NZ_FMZM01000003.1"/>
</dbReference>
<dbReference type="GO" id="GO:0030288">
    <property type="term" value="C:outer membrane-bounded periplasmic space"/>
    <property type="evidence" value="ECO:0007669"/>
    <property type="project" value="TreeGrafter"/>
</dbReference>
<gene>
    <name evidence="5" type="ORF">SAMN05421872_103305</name>
</gene>
<evidence type="ECO:0000313" key="6">
    <source>
        <dbReference type="Proteomes" id="UP000199034"/>
    </source>
</evidence>
<dbReference type="EMBL" id="FMZM01000003">
    <property type="protein sequence ID" value="SDC68896.1"/>
    <property type="molecule type" value="Genomic_DNA"/>
</dbReference>
<evidence type="ECO:0000256" key="3">
    <source>
        <dbReference type="ARBA" id="ARBA00022729"/>
    </source>
</evidence>
<dbReference type="AlphaFoldDB" id="A0A1G6NNQ4"/>
<reference evidence="5 6" key="1">
    <citation type="submission" date="2016-10" db="EMBL/GenBank/DDBJ databases">
        <authorList>
            <person name="de Groot N.N."/>
        </authorList>
    </citation>
    <scope>NUCLEOTIDE SEQUENCE [LARGE SCALE GENOMIC DNA]</scope>
    <source>
        <strain evidence="5 6">CGMCC 4.6858</strain>
    </source>
</reference>
<sequence>MRRLAALTLAGVLLAGCGGYDATVVPEPDESAAAAAGPNPSDDNEECENDGRELISYDPGDGTLDGTAVRRIRDRGRLIAGVAADTYLLGARSGGTGVVEGFDIDMVNAIAQSIWPDESPERIVANRVELKVITAADRIRLLQDGDHPIDIVSRNMTVNCDRWQDVAFSQIYYDAGQKVLVGKDTGIESIEDLAGKRVCAPAGTTSIDNIRKIQPDAIPVSSTDNSACMILFQNGEADGVSTDDTVLAGLAAQDPYATVLKTEFLTSEPYGIAANSDDVDLVRLINKTLEDMRRDGRWQGSYKKWLQGPLGVPGVQPEPRYGQNPWAR</sequence>
<evidence type="ECO:0000256" key="1">
    <source>
        <dbReference type="ARBA" id="ARBA00010333"/>
    </source>
</evidence>
<keyword evidence="2" id="KW-0813">Transport</keyword>